<gene>
    <name evidence="1" type="ORF">GCM10025868_37100</name>
</gene>
<organism evidence="1 2">
    <name type="scientific">Angustibacter aerolatus</name>
    <dbReference type="NCBI Taxonomy" id="1162965"/>
    <lineage>
        <taxon>Bacteria</taxon>
        <taxon>Bacillati</taxon>
        <taxon>Actinomycetota</taxon>
        <taxon>Actinomycetes</taxon>
        <taxon>Kineosporiales</taxon>
        <taxon>Kineosporiaceae</taxon>
    </lineage>
</organism>
<evidence type="ECO:0000313" key="2">
    <source>
        <dbReference type="Proteomes" id="UP001157017"/>
    </source>
</evidence>
<accession>A0ABQ6JMI1</accession>
<name>A0ABQ6JMI1_9ACTN</name>
<keyword evidence="2" id="KW-1185">Reference proteome</keyword>
<evidence type="ECO:0008006" key="3">
    <source>
        <dbReference type="Google" id="ProtNLM"/>
    </source>
</evidence>
<protein>
    <recommendedName>
        <fullName evidence="3">N-acetyltransferase domain-containing protein</fullName>
    </recommendedName>
</protein>
<dbReference type="Proteomes" id="UP001157017">
    <property type="component" value="Unassembled WGS sequence"/>
</dbReference>
<dbReference type="EMBL" id="BSUZ01000001">
    <property type="protein sequence ID" value="GMA88460.1"/>
    <property type="molecule type" value="Genomic_DNA"/>
</dbReference>
<evidence type="ECO:0000313" key="1">
    <source>
        <dbReference type="EMBL" id="GMA88460.1"/>
    </source>
</evidence>
<proteinExistence type="predicted"/>
<sequence>MASCRTALRAGFRVEGVRERFLPLRESPDAPLVMHDVCMHGRVRPLPS</sequence>
<reference evidence="2" key="1">
    <citation type="journal article" date="2019" name="Int. J. Syst. Evol. Microbiol.">
        <title>The Global Catalogue of Microorganisms (GCM) 10K type strain sequencing project: providing services to taxonomists for standard genome sequencing and annotation.</title>
        <authorList>
            <consortium name="The Broad Institute Genomics Platform"/>
            <consortium name="The Broad Institute Genome Sequencing Center for Infectious Disease"/>
            <person name="Wu L."/>
            <person name="Ma J."/>
        </authorList>
    </citation>
    <scope>NUCLEOTIDE SEQUENCE [LARGE SCALE GENOMIC DNA]</scope>
    <source>
        <strain evidence="2">NBRC 108730</strain>
    </source>
</reference>
<comment type="caution">
    <text evidence="1">The sequence shown here is derived from an EMBL/GenBank/DDBJ whole genome shotgun (WGS) entry which is preliminary data.</text>
</comment>